<name>A0A2H0XYF0_UNCSA</name>
<evidence type="ECO:0000313" key="2">
    <source>
        <dbReference type="Proteomes" id="UP000231343"/>
    </source>
</evidence>
<organism evidence="1 2">
    <name type="scientific">Candidatus Saganbacteria bacterium CG08_land_8_20_14_0_20_45_16</name>
    <dbReference type="NCBI Taxonomy" id="2014293"/>
    <lineage>
        <taxon>Bacteria</taxon>
        <taxon>Bacillati</taxon>
        <taxon>Saganbacteria</taxon>
    </lineage>
</organism>
<sequence length="285" mass="33096">MWARKEEYDSHLTPDEIKQLTPEEIGLLESVVIGSWLEQQMQALTCKQLPALTSTQLYCLEIKKLAPEQISAFTPKQIEDLNWFSQSSDDLDAHISYLTTAQIQALHPSIINHLFGIRRSSSFFTLQPTEGRTLSSLYEDMSLEQLAEVFPKDPLLRKEINRRFPGSAQMRAIPQRDLMVIAHLLTQKQVTWLTFEQITKMPNTYVGGSESPHIISLLSDGQISFLTHKQITNMMPEWLYYFYREEKAECFTKEQKGWMSAKQLATLKGTMTPWNRTRFEPWTMR</sequence>
<dbReference type="Proteomes" id="UP000231343">
    <property type="component" value="Unassembled WGS sequence"/>
</dbReference>
<proteinExistence type="predicted"/>
<evidence type="ECO:0000313" key="1">
    <source>
        <dbReference type="EMBL" id="PIS29919.1"/>
    </source>
</evidence>
<gene>
    <name evidence="1" type="ORF">COT42_04030</name>
</gene>
<dbReference type="AlphaFoldDB" id="A0A2H0XYF0"/>
<dbReference type="EMBL" id="PEYM01000068">
    <property type="protein sequence ID" value="PIS29919.1"/>
    <property type="molecule type" value="Genomic_DNA"/>
</dbReference>
<comment type="caution">
    <text evidence="1">The sequence shown here is derived from an EMBL/GenBank/DDBJ whole genome shotgun (WGS) entry which is preliminary data.</text>
</comment>
<reference evidence="1 2" key="1">
    <citation type="submission" date="2017-09" db="EMBL/GenBank/DDBJ databases">
        <title>Depth-based differentiation of microbial function through sediment-hosted aquifers and enrichment of novel symbionts in the deep terrestrial subsurface.</title>
        <authorList>
            <person name="Probst A.J."/>
            <person name="Ladd B."/>
            <person name="Jarett J.K."/>
            <person name="Geller-Mcgrath D.E."/>
            <person name="Sieber C.M."/>
            <person name="Emerson J.B."/>
            <person name="Anantharaman K."/>
            <person name="Thomas B.C."/>
            <person name="Malmstrom R."/>
            <person name="Stieglmeier M."/>
            <person name="Klingl A."/>
            <person name="Woyke T."/>
            <person name="Ryan C.M."/>
            <person name="Banfield J.F."/>
        </authorList>
    </citation>
    <scope>NUCLEOTIDE SEQUENCE [LARGE SCALE GENOMIC DNA]</scope>
    <source>
        <strain evidence="1">CG08_land_8_20_14_0_20_45_16</strain>
    </source>
</reference>
<protein>
    <submittedName>
        <fullName evidence="1">Uncharacterized protein</fullName>
    </submittedName>
</protein>
<accession>A0A2H0XYF0</accession>